<dbReference type="Gene3D" id="3.60.10.10">
    <property type="entry name" value="Endonuclease/exonuclease/phosphatase"/>
    <property type="match status" value="1"/>
</dbReference>
<protein>
    <recommendedName>
        <fullName evidence="4">Endonuclease/exonuclease/phosphatase domain-containing protein</fullName>
    </recommendedName>
</protein>
<evidence type="ECO:0000313" key="1">
    <source>
        <dbReference type="EMBL" id="ESN96874.1"/>
    </source>
</evidence>
<dbReference type="PANTHER" id="PTHR23227">
    <property type="entry name" value="BUCENTAUR RELATED"/>
    <property type="match status" value="1"/>
</dbReference>
<name>T1FDJ8_HELRO</name>
<dbReference type="CTD" id="20206897"/>
<dbReference type="RefSeq" id="XP_009025013.1">
    <property type="nucleotide sequence ID" value="XM_009026765.1"/>
</dbReference>
<dbReference type="EMBL" id="KB097487">
    <property type="protein sequence ID" value="ESN96874.1"/>
    <property type="molecule type" value="Genomic_DNA"/>
</dbReference>
<dbReference type="eggNOG" id="KOG1075">
    <property type="taxonomic scope" value="Eukaryota"/>
</dbReference>
<proteinExistence type="predicted"/>
<reference evidence="2" key="3">
    <citation type="submission" date="2015-06" db="UniProtKB">
        <authorList>
            <consortium name="EnsemblMetazoa"/>
        </authorList>
    </citation>
    <scope>IDENTIFICATION</scope>
</reference>
<gene>
    <name evidence="2" type="primary">20206897</name>
    <name evidence="1" type="ORF">HELRODRAFT_178673</name>
</gene>
<accession>T1FDJ8</accession>
<dbReference type="InterPro" id="IPR036691">
    <property type="entry name" value="Endo/exonu/phosph_ase_sf"/>
</dbReference>
<dbReference type="SUPFAM" id="SSF56219">
    <property type="entry name" value="DNase I-like"/>
    <property type="match status" value="1"/>
</dbReference>
<evidence type="ECO:0000313" key="3">
    <source>
        <dbReference type="Proteomes" id="UP000015101"/>
    </source>
</evidence>
<dbReference type="Proteomes" id="UP000015101">
    <property type="component" value="Unassembled WGS sequence"/>
</dbReference>
<dbReference type="OMA" id="NDRMISA"/>
<dbReference type="AlphaFoldDB" id="T1FDJ8"/>
<dbReference type="GeneID" id="20206897"/>
<dbReference type="PANTHER" id="PTHR23227:SF85">
    <property type="entry name" value="CRANIOFACIAL DEVELOPMENT PROTEIN 2"/>
    <property type="match status" value="1"/>
</dbReference>
<dbReference type="EMBL" id="AMQM01006526">
    <property type="status" value="NOT_ANNOTATED_CDS"/>
    <property type="molecule type" value="Genomic_DNA"/>
</dbReference>
<evidence type="ECO:0008006" key="4">
    <source>
        <dbReference type="Google" id="ProtNLM"/>
    </source>
</evidence>
<organism evidence="2 3">
    <name type="scientific">Helobdella robusta</name>
    <name type="common">Californian leech</name>
    <dbReference type="NCBI Taxonomy" id="6412"/>
    <lineage>
        <taxon>Eukaryota</taxon>
        <taxon>Metazoa</taxon>
        <taxon>Spiralia</taxon>
        <taxon>Lophotrochozoa</taxon>
        <taxon>Annelida</taxon>
        <taxon>Clitellata</taxon>
        <taxon>Hirudinea</taxon>
        <taxon>Rhynchobdellida</taxon>
        <taxon>Glossiphoniidae</taxon>
        <taxon>Helobdella</taxon>
    </lineage>
</organism>
<dbReference type="InterPro" id="IPR027124">
    <property type="entry name" value="Swc5/CFDP1/2"/>
</dbReference>
<dbReference type="OrthoDB" id="10030815at2759"/>
<sequence length="231" mass="26000">MKRLRFSTTIHNISTWNVRGMNIGKLEIIKQEMQRLHIDLLGSSELHWTGNGYFKSDEYTSAKAVYSFNIASDRITSIRITGSPRSITVLQAYAPTADAPEKDIEDIYTKLQETIDQIPARDIIFVMGDFNAKVGSGEDLPAVGKFGLGEQNDAVDRLIQCCTENRLSIMNTWFEQPKRRLHTLTAPNGIHRNQIDYILCHRCLESSILATKTYPGANCGSGLPVNMHLIR</sequence>
<keyword evidence="3" id="KW-1185">Reference proteome</keyword>
<dbReference type="HOGENOM" id="CLU_000680_8_2_1"/>
<dbReference type="EnsemblMetazoa" id="HelroT178673">
    <property type="protein sequence ID" value="HelroP178673"/>
    <property type="gene ID" value="HelroG178673"/>
</dbReference>
<reference evidence="1 3" key="2">
    <citation type="journal article" date="2013" name="Nature">
        <title>Insights into bilaterian evolution from three spiralian genomes.</title>
        <authorList>
            <person name="Simakov O."/>
            <person name="Marletaz F."/>
            <person name="Cho S.J."/>
            <person name="Edsinger-Gonzales E."/>
            <person name="Havlak P."/>
            <person name="Hellsten U."/>
            <person name="Kuo D.H."/>
            <person name="Larsson T."/>
            <person name="Lv J."/>
            <person name="Arendt D."/>
            <person name="Savage R."/>
            <person name="Osoegawa K."/>
            <person name="de Jong P."/>
            <person name="Grimwood J."/>
            <person name="Chapman J.A."/>
            <person name="Shapiro H."/>
            <person name="Aerts A."/>
            <person name="Otillar R.P."/>
            <person name="Terry A.Y."/>
            <person name="Boore J.L."/>
            <person name="Grigoriev I.V."/>
            <person name="Lindberg D.R."/>
            <person name="Seaver E.C."/>
            <person name="Weisblat D.A."/>
            <person name="Putnam N.H."/>
            <person name="Rokhsar D.S."/>
        </authorList>
    </citation>
    <scope>NUCLEOTIDE SEQUENCE</scope>
</reference>
<dbReference type="InParanoid" id="T1FDJ8"/>
<dbReference type="KEGG" id="hro:HELRODRAFT_178673"/>
<dbReference type="CDD" id="cd09076">
    <property type="entry name" value="L1-EN"/>
    <property type="match status" value="1"/>
</dbReference>
<evidence type="ECO:0000313" key="2">
    <source>
        <dbReference type="EnsemblMetazoa" id="HelroP178673"/>
    </source>
</evidence>
<dbReference type="STRING" id="6412.T1FDJ8"/>
<reference evidence="3" key="1">
    <citation type="submission" date="2012-12" db="EMBL/GenBank/DDBJ databases">
        <authorList>
            <person name="Hellsten U."/>
            <person name="Grimwood J."/>
            <person name="Chapman J.A."/>
            <person name="Shapiro H."/>
            <person name="Aerts A."/>
            <person name="Otillar R.P."/>
            <person name="Terry A.Y."/>
            <person name="Boore J.L."/>
            <person name="Simakov O."/>
            <person name="Marletaz F."/>
            <person name="Cho S.-J."/>
            <person name="Edsinger-Gonzales E."/>
            <person name="Havlak P."/>
            <person name="Kuo D.-H."/>
            <person name="Larsson T."/>
            <person name="Lv J."/>
            <person name="Arendt D."/>
            <person name="Savage R."/>
            <person name="Osoegawa K."/>
            <person name="de Jong P."/>
            <person name="Lindberg D.R."/>
            <person name="Seaver E.C."/>
            <person name="Weisblat D.A."/>
            <person name="Putnam N.H."/>
            <person name="Grigoriev I.V."/>
            <person name="Rokhsar D.S."/>
        </authorList>
    </citation>
    <scope>NUCLEOTIDE SEQUENCE</scope>
</reference>